<reference evidence="8" key="1">
    <citation type="journal article" date="2020" name="J. Eukaryot. Microbiol.">
        <title>De novo Sequencing, Assembly and Annotation of the Transcriptome for the Free-Living Testate Amoeba Arcella intermedia.</title>
        <authorList>
            <person name="Ribeiro G.M."/>
            <person name="Porfirio-Sousa A.L."/>
            <person name="Maurer-Alcala X.X."/>
            <person name="Katz L.A."/>
            <person name="Lahr D.J.G."/>
        </authorList>
    </citation>
    <scope>NUCLEOTIDE SEQUENCE</scope>
</reference>
<dbReference type="PANTHER" id="PTHR10887">
    <property type="entry name" value="DNA2/NAM7 HELICASE FAMILY"/>
    <property type="match status" value="1"/>
</dbReference>
<evidence type="ECO:0000313" key="8">
    <source>
        <dbReference type="EMBL" id="NDV29356.1"/>
    </source>
</evidence>
<feature type="compositionally biased region" description="Basic and acidic residues" evidence="5">
    <location>
        <begin position="683"/>
        <end position="699"/>
    </location>
</feature>
<dbReference type="PANTHER" id="PTHR10887:SF495">
    <property type="entry name" value="HELICASE SENATAXIN ISOFORM X1-RELATED"/>
    <property type="match status" value="1"/>
</dbReference>
<evidence type="ECO:0000256" key="5">
    <source>
        <dbReference type="SAM" id="MobiDB-lite"/>
    </source>
</evidence>
<dbReference type="CDD" id="cd18042">
    <property type="entry name" value="DEXXQc_SETX"/>
    <property type="match status" value="1"/>
</dbReference>
<dbReference type="Pfam" id="PF13087">
    <property type="entry name" value="AAA_12"/>
    <property type="match status" value="1"/>
</dbReference>
<dbReference type="AlphaFoldDB" id="A0A6B2KXA7"/>
<dbReference type="Gene3D" id="3.40.50.300">
    <property type="entry name" value="P-loop containing nucleotide triphosphate hydrolases"/>
    <property type="match status" value="2"/>
</dbReference>
<evidence type="ECO:0000256" key="4">
    <source>
        <dbReference type="ARBA" id="ARBA00022840"/>
    </source>
</evidence>
<protein>
    <recommendedName>
        <fullName evidence="9">Helicase ATP-binding domain-containing protein</fullName>
    </recommendedName>
</protein>
<dbReference type="Pfam" id="PF13086">
    <property type="entry name" value="AAA_11"/>
    <property type="match status" value="1"/>
</dbReference>
<feature type="compositionally biased region" description="Polar residues" evidence="5">
    <location>
        <begin position="582"/>
        <end position="592"/>
    </location>
</feature>
<feature type="compositionally biased region" description="Low complexity" evidence="5">
    <location>
        <begin position="862"/>
        <end position="906"/>
    </location>
</feature>
<evidence type="ECO:0000256" key="2">
    <source>
        <dbReference type="ARBA" id="ARBA00022801"/>
    </source>
</evidence>
<feature type="compositionally biased region" description="Acidic residues" evidence="5">
    <location>
        <begin position="593"/>
        <end position="604"/>
    </location>
</feature>
<accession>A0A6B2KXA7</accession>
<evidence type="ECO:0000256" key="1">
    <source>
        <dbReference type="ARBA" id="ARBA00022741"/>
    </source>
</evidence>
<feature type="domain" description="DNA2/NAM7 helicase-like C-terminal" evidence="7">
    <location>
        <begin position="305"/>
        <end position="488"/>
    </location>
</feature>
<dbReference type="GO" id="GO:0016787">
    <property type="term" value="F:hydrolase activity"/>
    <property type="evidence" value="ECO:0007669"/>
    <property type="project" value="UniProtKB-KW"/>
</dbReference>
<feature type="compositionally biased region" description="Basic and acidic residues" evidence="5">
    <location>
        <begin position="559"/>
        <end position="569"/>
    </location>
</feature>
<dbReference type="GO" id="GO:0004386">
    <property type="term" value="F:helicase activity"/>
    <property type="evidence" value="ECO:0007669"/>
    <property type="project" value="UniProtKB-KW"/>
</dbReference>
<keyword evidence="2" id="KW-0378">Hydrolase</keyword>
<feature type="region of interest" description="Disordered" evidence="5">
    <location>
        <begin position="854"/>
        <end position="934"/>
    </location>
</feature>
<dbReference type="FunFam" id="3.40.50.300:FF:000326">
    <property type="entry name" value="P-loop containing nucleoside triphosphate hydrolase"/>
    <property type="match status" value="1"/>
</dbReference>
<proteinExistence type="predicted"/>
<dbReference type="InterPro" id="IPR047187">
    <property type="entry name" value="SF1_C_Upf1"/>
</dbReference>
<dbReference type="InterPro" id="IPR041677">
    <property type="entry name" value="DNA2/NAM7_AAA_11"/>
</dbReference>
<feature type="domain" description="DNA2/NAM7 helicase helicase" evidence="6">
    <location>
        <begin position="36"/>
        <end position="298"/>
    </location>
</feature>
<dbReference type="SUPFAM" id="SSF52540">
    <property type="entry name" value="P-loop containing nucleoside triphosphate hydrolases"/>
    <property type="match status" value="1"/>
</dbReference>
<feature type="region of interest" description="Disordered" evidence="5">
    <location>
        <begin position="663"/>
        <end position="700"/>
    </location>
</feature>
<evidence type="ECO:0000259" key="6">
    <source>
        <dbReference type="Pfam" id="PF13086"/>
    </source>
</evidence>
<sequence length="934" mass="105529">MVQLLNAIHLREFQAYYKSLSERQNFVVKDETKTKTEKSTLNNSLLDSILEKIEENSVQFNNKKSKPKILVVAQSNAAVDEIITRVMTKQFTDAEMTHYLPDIIRVGKTTSPLVNKRSLDTLIQAYKSQQDINTSFTNWKNHVNSLSRARVDILNQMEVQGVNENLIQQFLKRHEDRERSLLELYRITILCQAANAIEEEKKKGTKTSAKRILAEEKKLQQLLEQSLVASAEIVFATISGSAMECFSGPTGQSQFDYVIVDEAAQAVEVATLIPMQYNCKVCILVGDPQQLPATLFSQEAKKYLYDQSLFQRLAKCKFPVNLLNTQYRMHPAISSFPSSYFYSSALLDGANVTSEAYNLPVHNHFKPLSFFSAIGREQRTSGGSKSNQYEAQFCLKLYQNVLELYPEMEKRSFGVITPYGQQLALLKTMFGGYEQVEVNTVDAFQGREKDFIIFSCVRTDGIGFLSDIRRMNVALTRGKYGMWVVGNENLLCKNPAWSDFIDYTVENNYFNDRLSPFLMHPPRATTPNPQQTKEKITEVNEPELIQTKPPANINTNPKPETETAWKEKISPNQSNPEPPQGILTNPAPSNTQLEEENKEEYEEGEIVQAEQEGAGLNEKETPMQGNALNQDTLREFLSNIDLKTLNLEQLQAIAKLLQIDSSASSSTTAPTPAPIPQQPFDNPNEHYSDYDNSPRRPFGEDLLNAKNMENVLPVMGNNIPFELNQLAELAKYGLLPNPNVLETMNQMQMFNAPPAQNQNMNSRGGRGRRGRGGRSRGWRGRGGRAEMERNAPPPLDPLLLALANSGLPQLGLPPNMIPNLNLNPNMIPNLNPNLNPALNPNLIPSLLLGLPPQNPMQPNFTNPPFNVGNPNYNPNHNPNYNPNRNHNPNYNPNNPNNPNNRPFNQNHSFKRKNPNNHYNNNNNNPNNRGRYKKR</sequence>
<dbReference type="EMBL" id="GIBP01000387">
    <property type="protein sequence ID" value="NDV29356.1"/>
    <property type="molecule type" value="Transcribed_RNA"/>
</dbReference>
<feature type="compositionally biased region" description="Low complexity" evidence="5">
    <location>
        <begin position="915"/>
        <end position="928"/>
    </location>
</feature>
<name>A0A6B2KXA7_9EUKA</name>
<dbReference type="CDD" id="cd18808">
    <property type="entry name" value="SF1_C_Upf1"/>
    <property type="match status" value="1"/>
</dbReference>
<feature type="compositionally biased region" description="Basic residues" evidence="5">
    <location>
        <begin position="765"/>
        <end position="782"/>
    </location>
</feature>
<evidence type="ECO:0000259" key="7">
    <source>
        <dbReference type="Pfam" id="PF13087"/>
    </source>
</evidence>
<feature type="compositionally biased region" description="Polar residues" evidence="5">
    <location>
        <begin position="753"/>
        <end position="762"/>
    </location>
</feature>
<dbReference type="InterPro" id="IPR045055">
    <property type="entry name" value="DNA2/NAM7-like"/>
</dbReference>
<keyword evidence="1" id="KW-0547">Nucleotide-binding</keyword>
<organism evidence="8">
    <name type="scientific">Arcella intermedia</name>
    <dbReference type="NCBI Taxonomy" id="1963864"/>
    <lineage>
        <taxon>Eukaryota</taxon>
        <taxon>Amoebozoa</taxon>
        <taxon>Tubulinea</taxon>
        <taxon>Elardia</taxon>
        <taxon>Arcellinida</taxon>
        <taxon>Sphaerothecina</taxon>
        <taxon>Arcellidae</taxon>
        <taxon>Arcella</taxon>
    </lineage>
</organism>
<evidence type="ECO:0000256" key="3">
    <source>
        <dbReference type="ARBA" id="ARBA00022806"/>
    </source>
</evidence>
<dbReference type="InterPro" id="IPR041679">
    <property type="entry name" value="DNA2/NAM7-like_C"/>
</dbReference>
<keyword evidence="4" id="KW-0067">ATP-binding</keyword>
<dbReference type="GO" id="GO:0005524">
    <property type="term" value="F:ATP binding"/>
    <property type="evidence" value="ECO:0007669"/>
    <property type="project" value="UniProtKB-KW"/>
</dbReference>
<keyword evidence="3" id="KW-0347">Helicase</keyword>
<dbReference type="InterPro" id="IPR027417">
    <property type="entry name" value="P-loop_NTPase"/>
</dbReference>
<feature type="region of interest" description="Disordered" evidence="5">
    <location>
        <begin position="753"/>
        <end position="792"/>
    </location>
</feature>
<evidence type="ECO:0008006" key="9">
    <source>
        <dbReference type="Google" id="ProtNLM"/>
    </source>
</evidence>
<dbReference type="GO" id="GO:0005694">
    <property type="term" value="C:chromosome"/>
    <property type="evidence" value="ECO:0007669"/>
    <property type="project" value="UniProtKB-ARBA"/>
</dbReference>
<feature type="region of interest" description="Disordered" evidence="5">
    <location>
        <begin position="541"/>
        <end position="604"/>
    </location>
</feature>